<evidence type="ECO:0000313" key="1">
    <source>
        <dbReference type="EMBL" id="NLR75839.1"/>
    </source>
</evidence>
<comment type="caution">
    <text evidence="1">The sequence shown here is derived from an EMBL/GenBank/DDBJ whole genome shotgun (WGS) entry which is preliminary data.</text>
</comment>
<sequence length="280" mass="31982">MNTPHTAEQHDLFRRFPLDQHIELNGESLSSPYHVYDGHLLMLGGHVDGAVAAARLPAGQYPLLDEQGRALAAIWLGDFTEANLGAHHELQFSLFASTQSLPPRPTHPLRLFHALMCQPVHMVCQHLWNNTQRVVSFNRDHLLLDAQLTHSQLRCQQNRWQGDYRDAADAPLAQFDLAHSPRQPGAVLWRILGQIGMRGWWRSVRSPILNVPVCNTLREGIELISVSQTWSQPRKQIIRLAQAEDRVELLAPSLSAYDFRLDFVQQIEGFRFVYQRPTPF</sequence>
<proteinExistence type="predicted"/>
<organism evidence="1 2">
    <name type="scientific">Leeia aquatica</name>
    <dbReference type="NCBI Taxonomy" id="2725557"/>
    <lineage>
        <taxon>Bacteria</taxon>
        <taxon>Pseudomonadati</taxon>
        <taxon>Pseudomonadota</taxon>
        <taxon>Betaproteobacteria</taxon>
        <taxon>Neisseriales</taxon>
        <taxon>Leeiaceae</taxon>
        <taxon>Leeia</taxon>
    </lineage>
</organism>
<name>A0A847SEX9_9NEIS</name>
<keyword evidence="2" id="KW-1185">Reference proteome</keyword>
<reference evidence="1 2" key="1">
    <citation type="submission" date="2020-04" db="EMBL/GenBank/DDBJ databases">
        <title>Draft genome of Leeia sp. IMCC25680.</title>
        <authorList>
            <person name="Song J."/>
            <person name="Cho J.-C."/>
        </authorList>
    </citation>
    <scope>NUCLEOTIDE SEQUENCE [LARGE SCALE GENOMIC DNA]</scope>
    <source>
        <strain evidence="1 2">IMCC25680</strain>
    </source>
</reference>
<dbReference type="AlphaFoldDB" id="A0A847SEX9"/>
<dbReference type="Proteomes" id="UP000587991">
    <property type="component" value="Unassembled WGS sequence"/>
</dbReference>
<protein>
    <submittedName>
        <fullName evidence="1">Uncharacterized protein</fullName>
    </submittedName>
</protein>
<dbReference type="RefSeq" id="WP_168877475.1">
    <property type="nucleotide sequence ID" value="NZ_JABAIM010000002.1"/>
</dbReference>
<gene>
    <name evidence="1" type="ORF">HF682_11765</name>
</gene>
<accession>A0A847SEX9</accession>
<dbReference type="EMBL" id="JABAIM010000002">
    <property type="protein sequence ID" value="NLR75839.1"/>
    <property type="molecule type" value="Genomic_DNA"/>
</dbReference>
<evidence type="ECO:0000313" key="2">
    <source>
        <dbReference type="Proteomes" id="UP000587991"/>
    </source>
</evidence>